<keyword evidence="13" id="KW-1185">Reference proteome</keyword>
<dbReference type="EC" id="2.7.1.107" evidence="9"/>
<keyword evidence="5" id="KW-0862">Zinc</keyword>
<dbReference type="SMART" id="SM00045">
    <property type="entry name" value="DAGKa"/>
    <property type="match status" value="1"/>
</dbReference>
<evidence type="ECO:0000256" key="9">
    <source>
        <dbReference type="RuleBase" id="RU361128"/>
    </source>
</evidence>
<dbReference type="GeneID" id="9683646"/>
<dbReference type="GO" id="GO:0008270">
    <property type="term" value="F:zinc ion binding"/>
    <property type="evidence" value="ECO:0007669"/>
    <property type="project" value="UniProtKB-KW"/>
</dbReference>
<evidence type="ECO:0000256" key="1">
    <source>
        <dbReference type="ARBA" id="ARBA00004370"/>
    </source>
</evidence>
<dbReference type="Proteomes" id="UP000001876">
    <property type="component" value="Unassembled WGS sequence"/>
</dbReference>
<dbReference type="GO" id="GO:0005524">
    <property type="term" value="F:ATP binding"/>
    <property type="evidence" value="ECO:0007669"/>
    <property type="project" value="UniProtKB-KW"/>
</dbReference>
<dbReference type="InterPro" id="IPR017438">
    <property type="entry name" value="ATP-NAD_kinase_N"/>
</dbReference>
<dbReference type="SMART" id="SM00046">
    <property type="entry name" value="DAGKc"/>
    <property type="match status" value="1"/>
</dbReference>
<keyword evidence="4 9" id="KW-0547">Nucleotide-binding</keyword>
<evidence type="ECO:0000256" key="8">
    <source>
        <dbReference type="ARBA" id="ARBA00023136"/>
    </source>
</evidence>
<gene>
    <name evidence="12" type="ORF">MICPUCDRAFT_16590</name>
</gene>
<evidence type="ECO:0000313" key="13">
    <source>
        <dbReference type="Proteomes" id="UP000001876"/>
    </source>
</evidence>
<feature type="region of interest" description="Disordered" evidence="10">
    <location>
        <begin position="399"/>
        <end position="422"/>
    </location>
</feature>
<organism evidence="13">
    <name type="scientific">Micromonas pusilla (strain CCMP1545)</name>
    <name type="common">Picoplanktonic green alga</name>
    <dbReference type="NCBI Taxonomy" id="564608"/>
    <lineage>
        <taxon>Eukaryota</taxon>
        <taxon>Viridiplantae</taxon>
        <taxon>Chlorophyta</taxon>
        <taxon>Mamiellophyceae</taxon>
        <taxon>Mamiellales</taxon>
        <taxon>Mamiellaceae</taxon>
        <taxon>Micromonas</taxon>
    </lineage>
</organism>
<dbReference type="AlphaFoldDB" id="C1MQX9"/>
<dbReference type="PANTHER" id="PTHR11255">
    <property type="entry name" value="DIACYLGLYCEROL KINASE"/>
    <property type="match status" value="1"/>
</dbReference>
<evidence type="ECO:0000259" key="11">
    <source>
        <dbReference type="PROSITE" id="PS50146"/>
    </source>
</evidence>
<comment type="subcellular location">
    <subcellularLocation>
        <location evidence="1">Membrane</location>
    </subcellularLocation>
</comment>
<dbReference type="STRING" id="564608.C1MQX9"/>
<dbReference type="RefSeq" id="XP_003057833.1">
    <property type="nucleotide sequence ID" value="XM_003057787.1"/>
</dbReference>
<keyword evidence="7 9" id="KW-0067">ATP-binding</keyword>
<dbReference type="GO" id="GO:0004143">
    <property type="term" value="F:ATP-dependent diacylglycerol kinase activity"/>
    <property type="evidence" value="ECO:0007669"/>
    <property type="project" value="UniProtKB-EC"/>
</dbReference>
<sequence length="438" mass="48484">MRKISRHTANGGDNHPIISIDPSFLPDDASPLLVFVNSRSGGQLGGYLTSQLKQNLNPLQVVDLHKTDPKFALRLFSNLPKLRIMVCGGDGTVAWILQALEELVEIDPKPPVGILPLGTGNDLARVLGWGGGYYNDLVSELLVQIQEAHPAVLDRWEVGIIPADPEGPPPSPKKRRRHRPGTETLVFQNYLGIGVDAQAALRFHRTRNIRPHLFFSATTNKILYGLFGARDFVEHSCAGMNQHVHVIADGVRRDLPPETEGIILLNINSFAGGVRMWEGGDGHGNSSMQDGMVDVVVVFGALHLGQLNWGVDKPVRICQARDVKVIVEKGFPMHVDGEPWEQPACTIDIKLRNKALMLRRTADASGMTVKKMADTLEWARKHEIISNDQREMIMNEAYRRAESDRSSGSQPHSRSASLGNLFDRHMRAKSGSSIEDFY</sequence>
<evidence type="ECO:0000256" key="5">
    <source>
        <dbReference type="ARBA" id="ARBA00022771"/>
    </source>
</evidence>
<feature type="domain" description="DAGKc" evidence="11">
    <location>
        <begin position="27"/>
        <end position="162"/>
    </location>
</feature>
<evidence type="ECO:0000256" key="6">
    <source>
        <dbReference type="ARBA" id="ARBA00022777"/>
    </source>
</evidence>
<dbReference type="OMA" id="CQFDGEE"/>
<keyword evidence="3 9" id="KW-0808">Transferase</keyword>
<feature type="compositionally biased region" description="Polar residues" evidence="10">
    <location>
        <begin position="406"/>
        <end position="418"/>
    </location>
</feature>
<dbReference type="SUPFAM" id="SSF111331">
    <property type="entry name" value="NAD kinase/diacylglycerol kinase-like"/>
    <property type="match status" value="1"/>
</dbReference>
<dbReference type="InterPro" id="IPR000756">
    <property type="entry name" value="Diacylglycerol_kin_accessory"/>
</dbReference>
<keyword evidence="5" id="KW-0863">Zinc-finger</keyword>
<dbReference type="PROSITE" id="PS50146">
    <property type="entry name" value="DAGK"/>
    <property type="match status" value="1"/>
</dbReference>
<dbReference type="EMBL" id="GG663738">
    <property type="protein sequence ID" value="EEH57784.1"/>
    <property type="molecule type" value="Genomic_DNA"/>
</dbReference>
<proteinExistence type="inferred from homology"/>
<name>C1MQX9_MICPC</name>
<keyword evidence="5" id="KW-0479">Metal-binding</keyword>
<dbReference type="Pfam" id="PF00781">
    <property type="entry name" value="DAGK_cat"/>
    <property type="match status" value="1"/>
</dbReference>
<keyword evidence="8" id="KW-0472">Membrane</keyword>
<comment type="catalytic activity">
    <reaction evidence="9">
        <text>a 1,2-diacyl-sn-glycerol + ATP = a 1,2-diacyl-sn-glycero-3-phosphate + ADP + H(+)</text>
        <dbReference type="Rhea" id="RHEA:10272"/>
        <dbReference type="ChEBI" id="CHEBI:15378"/>
        <dbReference type="ChEBI" id="CHEBI:17815"/>
        <dbReference type="ChEBI" id="CHEBI:30616"/>
        <dbReference type="ChEBI" id="CHEBI:58608"/>
        <dbReference type="ChEBI" id="CHEBI:456216"/>
        <dbReference type="EC" id="2.7.1.107"/>
    </reaction>
</comment>
<dbReference type="InterPro" id="IPR001206">
    <property type="entry name" value="Diacylglycerol_kinase_cat_dom"/>
</dbReference>
<evidence type="ECO:0000256" key="3">
    <source>
        <dbReference type="ARBA" id="ARBA00022679"/>
    </source>
</evidence>
<dbReference type="Gene3D" id="3.40.50.10330">
    <property type="entry name" value="Probable inorganic polyphosphate/atp-NAD kinase, domain 1"/>
    <property type="match status" value="1"/>
</dbReference>
<evidence type="ECO:0000256" key="2">
    <source>
        <dbReference type="ARBA" id="ARBA00009280"/>
    </source>
</evidence>
<reference evidence="12 13" key="1">
    <citation type="journal article" date="2009" name="Science">
        <title>Green evolution and dynamic adaptations revealed by genomes of the marine picoeukaryotes Micromonas.</title>
        <authorList>
            <person name="Worden A.Z."/>
            <person name="Lee J.H."/>
            <person name="Mock T."/>
            <person name="Rouze P."/>
            <person name="Simmons M.P."/>
            <person name="Aerts A.L."/>
            <person name="Allen A.E."/>
            <person name="Cuvelier M.L."/>
            <person name="Derelle E."/>
            <person name="Everett M.V."/>
            <person name="Foulon E."/>
            <person name="Grimwood J."/>
            <person name="Gundlach H."/>
            <person name="Henrissat B."/>
            <person name="Napoli C."/>
            <person name="McDonald S.M."/>
            <person name="Parker M.S."/>
            <person name="Rombauts S."/>
            <person name="Salamov A."/>
            <person name="Von Dassow P."/>
            <person name="Badger J.H."/>
            <person name="Coutinho P.M."/>
            <person name="Demir E."/>
            <person name="Dubchak I."/>
            <person name="Gentemann C."/>
            <person name="Eikrem W."/>
            <person name="Gready J.E."/>
            <person name="John U."/>
            <person name="Lanier W."/>
            <person name="Lindquist E.A."/>
            <person name="Lucas S."/>
            <person name="Mayer K.F."/>
            <person name="Moreau H."/>
            <person name="Not F."/>
            <person name="Otillar R."/>
            <person name="Panaud O."/>
            <person name="Pangilinan J."/>
            <person name="Paulsen I."/>
            <person name="Piegu B."/>
            <person name="Poliakov A."/>
            <person name="Robbens S."/>
            <person name="Schmutz J."/>
            <person name="Toulza E."/>
            <person name="Wyss T."/>
            <person name="Zelensky A."/>
            <person name="Zhou K."/>
            <person name="Armbrust E.V."/>
            <person name="Bhattacharya D."/>
            <person name="Goodenough U.W."/>
            <person name="Van de Peer Y."/>
            <person name="Grigoriev I.V."/>
        </authorList>
    </citation>
    <scope>NUCLEOTIDE SEQUENCE [LARGE SCALE GENOMIC DNA]</scope>
    <source>
        <strain evidence="12 13">CCMP1545</strain>
    </source>
</reference>
<evidence type="ECO:0000256" key="4">
    <source>
        <dbReference type="ARBA" id="ARBA00022741"/>
    </source>
</evidence>
<dbReference type="KEGG" id="mpp:MICPUCDRAFT_16590"/>
<comment type="similarity">
    <text evidence="2 9">Belongs to the eukaryotic diacylglycerol kinase family.</text>
</comment>
<dbReference type="eggNOG" id="KOG1169">
    <property type="taxonomic scope" value="Eukaryota"/>
</dbReference>
<evidence type="ECO:0000313" key="12">
    <source>
        <dbReference type="EMBL" id="EEH57784.1"/>
    </source>
</evidence>
<keyword evidence="6 9" id="KW-0418">Kinase</keyword>
<dbReference type="GO" id="GO:0007200">
    <property type="term" value="P:phospholipase C-activating G protein-coupled receptor signaling pathway"/>
    <property type="evidence" value="ECO:0007669"/>
    <property type="project" value="InterPro"/>
</dbReference>
<evidence type="ECO:0000256" key="10">
    <source>
        <dbReference type="SAM" id="MobiDB-lite"/>
    </source>
</evidence>
<accession>C1MQX9</accession>
<dbReference type="Pfam" id="PF00609">
    <property type="entry name" value="DAGK_acc"/>
    <property type="match status" value="1"/>
</dbReference>
<protein>
    <recommendedName>
        <fullName evidence="9">Diacylglycerol kinase</fullName>
        <shortName evidence="9">DAG kinase</shortName>
        <ecNumber evidence="9">2.7.1.107</ecNumber>
    </recommendedName>
</protein>
<evidence type="ECO:0000256" key="7">
    <source>
        <dbReference type="ARBA" id="ARBA00022840"/>
    </source>
</evidence>
<dbReference type="GO" id="GO:0016020">
    <property type="term" value="C:membrane"/>
    <property type="evidence" value="ECO:0007669"/>
    <property type="project" value="UniProtKB-SubCell"/>
</dbReference>
<dbReference type="PANTHER" id="PTHR11255:SF54">
    <property type="entry name" value="DIACYLGLYCEROL KINASE THETA"/>
    <property type="match status" value="1"/>
</dbReference>
<dbReference type="Gene3D" id="2.60.200.40">
    <property type="match status" value="1"/>
</dbReference>
<dbReference type="OrthoDB" id="242257at2759"/>
<dbReference type="InterPro" id="IPR037607">
    <property type="entry name" value="DGK"/>
</dbReference>
<dbReference type="InterPro" id="IPR016064">
    <property type="entry name" value="NAD/diacylglycerol_kinase_sf"/>
</dbReference>